<dbReference type="Proteomes" id="UP001141806">
    <property type="component" value="Unassembled WGS sequence"/>
</dbReference>
<dbReference type="EMBL" id="JAMYWD010000008">
    <property type="protein sequence ID" value="KAJ4963219.1"/>
    <property type="molecule type" value="Genomic_DNA"/>
</dbReference>
<dbReference type="AlphaFoldDB" id="A0A9Q0HGL1"/>
<accession>A0A9Q0HGL1</accession>
<reference evidence="1" key="1">
    <citation type="journal article" date="2023" name="Plant J.">
        <title>The genome of the king protea, Protea cynaroides.</title>
        <authorList>
            <person name="Chang J."/>
            <person name="Duong T.A."/>
            <person name="Schoeman C."/>
            <person name="Ma X."/>
            <person name="Roodt D."/>
            <person name="Barker N."/>
            <person name="Li Z."/>
            <person name="Van de Peer Y."/>
            <person name="Mizrachi E."/>
        </authorList>
    </citation>
    <scope>NUCLEOTIDE SEQUENCE</scope>
    <source>
        <tissue evidence="1">Young leaves</tissue>
    </source>
</reference>
<organism evidence="1 2">
    <name type="scientific">Protea cynaroides</name>
    <dbReference type="NCBI Taxonomy" id="273540"/>
    <lineage>
        <taxon>Eukaryota</taxon>
        <taxon>Viridiplantae</taxon>
        <taxon>Streptophyta</taxon>
        <taxon>Embryophyta</taxon>
        <taxon>Tracheophyta</taxon>
        <taxon>Spermatophyta</taxon>
        <taxon>Magnoliopsida</taxon>
        <taxon>Proteales</taxon>
        <taxon>Proteaceae</taxon>
        <taxon>Protea</taxon>
    </lineage>
</organism>
<proteinExistence type="predicted"/>
<comment type="caution">
    <text evidence="1">The sequence shown here is derived from an EMBL/GenBank/DDBJ whole genome shotgun (WGS) entry which is preliminary data.</text>
</comment>
<gene>
    <name evidence="1" type="ORF">NE237_023158</name>
</gene>
<protein>
    <submittedName>
        <fullName evidence="1">Uncharacterized protein</fullName>
    </submittedName>
</protein>
<evidence type="ECO:0000313" key="2">
    <source>
        <dbReference type="Proteomes" id="UP001141806"/>
    </source>
</evidence>
<name>A0A9Q0HGL1_9MAGN</name>
<sequence length="108" mass="12392">MEETNVEVMVSLYTSIHIFRPKALTISTMKGKSKGLNVKTLRKQDASNQLPHPYLNFINKIPIPFSYFHIHSTLSQLHYTQDFTTHTPITAITRDSCPPPRKNKNDPI</sequence>
<evidence type="ECO:0000313" key="1">
    <source>
        <dbReference type="EMBL" id="KAJ4963219.1"/>
    </source>
</evidence>
<keyword evidence="2" id="KW-1185">Reference proteome</keyword>